<dbReference type="OrthoDB" id="8116329at2"/>
<dbReference type="InParanoid" id="A0A0J6ZPV4"/>
<keyword evidence="2" id="KW-0808">Transferase</keyword>
<dbReference type="PROSITE" id="PS51186">
    <property type="entry name" value="GNAT"/>
    <property type="match status" value="1"/>
</dbReference>
<dbReference type="Proteomes" id="UP000036503">
    <property type="component" value="Unassembled WGS sequence"/>
</dbReference>
<name>A0A0J6ZPV4_9FIRM</name>
<dbReference type="InterPro" id="IPR016181">
    <property type="entry name" value="Acyl_CoA_acyltransferase"/>
</dbReference>
<sequence length="162" mass="19113">MEYFRMLTTDDIDAYYKVLHRGYQSDRQYDISFTAMDATKEEERVWLMQNPTYAWFIDDCMVSAITLRMPWGPKPGPRVFPHIGQFVTDPDFKHCGYATKLLRAVEQNIIIKELKSPAVTLGTAEEHPWLKEMYEKMGFTCFGKIQLKNKKHKTVYFQKNLI</sequence>
<dbReference type="SUPFAM" id="SSF55729">
    <property type="entry name" value="Acyl-CoA N-acyltransferases (Nat)"/>
    <property type="match status" value="1"/>
</dbReference>
<evidence type="ECO:0000259" key="1">
    <source>
        <dbReference type="PROSITE" id="PS51186"/>
    </source>
</evidence>
<reference evidence="2 3" key="1">
    <citation type="submission" date="2015-06" db="EMBL/GenBank/DDBJ databases">
        <title>Draft genome sequence of beer spoilage bacterium Megasphaera cerevisiae type strain 20462.</title>
        <authorList>
            <person name="Kutumbaka K."/>
            <person name="Pasmowitz J."/>
            <person name="Mategko J."/>
            <person name="Reyes D."/>
            <person name="Friedrich A."/>
            <person name="Han S."/>
            <person name="Martens-Habbena W."/>
            <person name="Neal-McKinney J."/>
            <person name="Janagama H.K."/>
            <person name="Nadala C."/>
            <person name="Samadpour M."/>
        </authorList>
    </citation>
    <scope>NUCLEOTIDE SEQUENCE [LARGE SCALE GENOMIC DNA]</scope>
    <source>
        <strain evidence="2 3">DSM 20462</strain>
    </source>
</reference>
<dbReference type="GO" id="GO:0016747">
    <property type="term" value="F:acyltransferase activity, transferring groups other than amino-acyl groups"/>
    <property type="evidence" value="ECO:0007669"/>
    <property type="project" value="InterPro"/>
</dbReference>
<feature type="domain" description="N-acetyltransferase" evidence="1">
    <location>
        <begin position="2"/>
        <end position="162"/>
    </location>
</feature>
<protein>
    <submittedName>
        <fullName evidence="2">GNAT family acetyltransferase</fullName>
    </submittedName>
</protein>
<accession>A0A0J6ZPV4</accession>
<dbReference type="FunCoup" id="A0A0J6ZPV4">
    <property type="interactions" value="9"/>
</dbReference>
<dbReference type="EMBL" id="LEKT01000012">
    <property type="protein sequence ID" value="KMO86946.1"/>
    <property type="molecule type" value="Genomic_DNA"/>
</dbReference>
<evidence type="ECO:0000313" key="2">
    <source>
        <dbReference type="EMBL" id="KMO86946.1"/>
    </source>
</evidence>
<comment type="caution">
    <text evidence="2">The sequence shown here is derived from an EMBL/GenBank/DDBJ whole genome shotgun (WGS) entry which is preliminary data.</text>
</comment>
<dbReference type="AlphaFoldDB" id="A0A0J6ZPV4"/>
<dbReference type="Pfam" id="PF00583">
    <property type="entry name" value="Acetyltransf_1"/>
    <property type="match status" value="1"/>
</dbReference>
<dbReference type="CDD" id="cd04301">
    <property type="entry name" value="NAT_SF"/>
    <property type="match status" value="1"/>
</dbReference>
<organism evidence="2 3">
    <name type="scientific">Megasphaera cerevisiae DSM 20462</name>
    <dbReference type="NCBI Taxonomy" id="1122219"/>
    <lineage>
        <taxon>Bacteria</taxon>
        <taxon>Bacillati</taxon>
        <taxon>Bacillota</taxon>
        <taxon>Negativicutes</taxon>
        <taxon>Veillonellales</taxon>
        <taxon>Veillonellaceae</taxon>
        <taxon>Megasphaera</taxon>
    </lineage>
</organism>
<dbReference type="InterPro" id="IPR000182">
    <property type="entry name" value="GNAT_dom"/>
</dbReference>
<gene>
    <name evidence="2" type="ORF">AB840_05315</name>
</gene>
<keyword evidence="3" id="KW-1185">Reference proteome</keyword>
<dbReference type="PATRIC" id="fig|1122219.3.peg.440"/>
<dbReference type="Gene3D" id="3.40.630.30">
    <property type="match status" value="1"/>
</dbReference>
<evidence type="ECO:0000313" key="3">
    <source>
        <dbReference type="Proteomes" id="UP000036503"/>
    </source>
</evidence>
<dbReference type="STRING" id="39029.BSR42_03910"/>
<proteinExistence type="predicted"/>